<evidence type="ECO:0000256" key="1">
    <source>
        <dbReference type="ARBA" id="ARBA00022603"/>
    </source>
</evidence>
<dbReference type="InterPro" id="IPR000780">
    <property type="entry name" value="CheR_MeTrfase"/>
</dbReference>
<dbReference type="Proteomes" id="UP001218246">
    <property type="component" value="Unassembled WGS sequence"/>
</dbReference>
<sequence>MTSEEHAYLAFCHRLKIMRGIDLSLYKQDRMKRRVDSFLLRQGFQTYEAFLQALNSELFNIFVDYLTIHVSNFFRNYVRWTILQQDILPLLSTDYTSLKIWSAACSSGEEPYTLAMILEHMRLQYHIHATDIDPHIIKVAKTGVYHERSLSEVPALFRDTYFTRQHDSYTINKTLQKQISFEQHDLLTDTFAQNYDLIVCRNVMIYFTEEARNMVYQKFSNALRPGGVLFVGSTEQILSPEKYQFKIIQPFFYQKI</sequence>
<evidence type="ECO:0000256" key="2">
    <source>
        <dbReference type="ARBA" id="ARBA00022679"/>
    </source>
</evidence>
<dbReference type="EMBL" id="JARULN010000001">
    <property type="protein sequence ID" value="MDG5752858.1"/>
    <property type="molecule type" value="Genomic_DNA"/>
</dbReference>
<dbReference type="InterPro" id="IPR022641">
    <property type="entry name" value="CheR_N"/>
</dbReference>
<dbReference type="SUPFAM" id="SSF47757">
    <property type="entry name" value="Chemotaxis receptor methyltransferase CheR, N-terminal domain"/>
    <property type="match status" value="1"/>
</dbReference>
<dbReference type="PANTHER" id="PTHR24422:SF19">
    <property type="entry name" value="CHEMOTAXIS PROTEIN METHYLTRANSFERASE"/>
    <property type="match status" value="1"/>
</dbReference>
<dbReference type="PROSITE" id="PS50123">
    <property type="entry name" value="CHER"/>
    <property type="match status" value="1"/>
</dbReference>
<dbReference type="SUPFAM" id="SSF53335">
    <property type="entry name" value="S-adenosyl-L-methionine-dependent methyltransferases"/>
    <property type="match status" value="1"/>
</dbReference>
<evidence type="ECO:0000259" key="4">
    <source>
        <dbReference type="PROSITE" id="PS50123"/>
    </source>
</evidence>
<comment type="caution">
    <text evidence="5">The sequence shown here is derived from an EMBL/GenBank/DDBJ whole genome shotgun (WGS) entry which is preliminary data.</text>
</comment>
<feature type="domain" description="CheR-type methyltransferase" evidence="4">
    <location>
        <begin position="1"/>
        <end position="256"/>
    </location>
</feature>
<evidence type="ECO:0000256" key="3">
    <source>
        <dbReference type="ARBA" id="ARBA00022691"/>
    </source>
</evidence>
<dbReference type="InterPro" id="IPR022642">
    <property type="entry name" value="CheR_C"/>
</dbReference>
<dbReference type="InterPro" id="IPR050903">
    <property type="entry name" value="Bact_Chemotaxis_MeTrfase"/>
</dbReference>
<keyword evidence="1" id="KW-0489">Methyltransferase</keyword>
<dbReference type="InterPro" id="IPR029063">
    <property type="entry name" value="SAM-dependent_MTases_sf"/>
</dbReference>
<name>A0ABT6H269_9BACI</name>
<keyword evidence="6" id="KW-1185">Reference proteome</keyword>
<accession>A0ABT6H269</accession>
<dbReference type="SMART" id="SM00138">
    <property type="entry name" value="MeTrc"/>
    <property type="match status" value="1"/>
</dbReference>
<protein>
    <submittedName>
        <fullName evidence="5">Protein-glutamate O-methyltransferase CheR</fullName>
    </submittedName>
</protein>
<evidence type="ECO:0000313" key="5">
    <source>
        <dbReference type="EMBL" id="MDG5752858.1"/>
    </source>
</evidence>
<dbReference type="PANTHER" id="PTHR24422">
    <property type="entry name" value="CHEMOTAXIS PROTEIN METHYLTRANSFERASE"/>
    <property type="match status" value="1"/>
</dbReference>
<dbReference type="PRINTS" id="PR00996">
    <property type="entry name" value="CHERMTFRASE"/>
</dbReference>
<dbReference type="Gene3D" id="3.40.50.150">
    <property type="entry name" value="Vaccinia Virus protein VP39"/>
    <property type="match status" value="1"/>
</dbReference>
<dbReference type="Pfam" id="PF01739">
    <property type="entry name" value="CheR"/>
    <property type="match status" value="1"/>
</dbReference>
<keyword evidence="2" id="KW-0808">Transferase</keyword>
<evidence type="ECO:0000313" key="6">
    <source>
        <dbReference type="Proteomes" id="UP001218246"/>
    </source>
</evidence>
<dbReference type="CDD" id="cd02440">
    <property type="entry name" value="AdoMet_MTases"/>
    <property type="match status" value="1"/>
</dbReference>
<dbReference type="Pfam" id="PF03705">
    <property type="entry name" value="CheR_N"/>
    <property type="match status" value="1"/>
</dbReference>
<keyword evidence="3" id="KW-0949">S-adenosyl-L-methionine</keyword>
<organism evidence="5 6">
    <name type="scientific">Ectobacillus antri</name>
    <dbReference type="NCBI Taxonomy" id="2486280"/>
    <lineage>
        <taxon>Bacteria</taxon>
        <taxon>Bacillati</taxon>
        <taxon>Bacillota</taxon>
        <taxon>Bacilli</taxon>
        <taxon>Bacillales</taxon>
        <taxon>Bacillaceae</taxon>
        <taxon>Ectobacillus</taxon>
    </lineage>
</organism>
<gene>
    <name evidence="5" type="ORF">P6P90_02435</name>
</gene>
<reference evidence="5 6" key="1">
    <citation type="submission" date="2023-04" db="EMBL/GenBank/DDBJ databases">
        <title>Ectobacillus antri isolated from activated sludge.</title>
        <authorList>
            <person name="Yan P."/>
            <person name="Liu X."/>
        </authorList>
    </citation>
    <scope>NUCLEOTIDE SEQUENCE [LARGE SCALE GENOMIC DNA]</scope>
    <source>
        <strain evidence="5 6">C18H</strain>
    </source>
</reference>
<proteinExistence type="predicted"/>